<feature type="compositionally biased region" description="Basic and acidic residues" evidence="1">
    <location>
        <begin position="83"/>
        <end position="93"/>
    </location>
</feature>
<feature type="chain" id="PRO_5041248886" description="Secreted protein" evidence="2">
    <location>
        <begin position="17"/>
        <end position="100"/>
    </location>
</feature>
<organism evidence="3 4">
    <name type="scientific">Cercophora samala</name>
    <dbReference type="NCBI Taxonomy" id="330535"/>
    <lineage>
        <taxon>Eukaryota</taxon>
        <taxon>Fungi</taxon>
        <taxon>Dikarya</taxon>
        <taxon>Ascomycota</taxon>
        <taxon>Pezizomycotina</taxon>
        <taxon>Sordariomycetes</taxon>
        <taxon>Sordariomycetidae</taxon>
        <taxon>Sordariales</taxon>
        <taxon>Lasiosphaeriaceae</taxon>
        <taxon>Cercophora</taxon>
    </lineage>
</organism>
<evidence type="ECO:0000313" key="3">
    <source>
        <dbReference type="EMBL" id="KAK0674702.1"/>
    </source>
</evidence>
<evidence type="ECO:0000256" key="1">
    <source>
        <dbReference type="SAM" id="MobiDB-lite"/>
    </source>
</evidence>
<dbReference type="Proteomes" id="UP001174997">
    <property type="component" value="Unassembled WGS sequence"/>
</dbReference>
<feature type="region of interest" description="Disordered" evidence="1">
    <location>
        <begin position="61"/>
        <end position="100"/>
    </location>
</feature>
<evidence type="ECO:0000313" key="4">
    <source>
        <dbReference type="Proteomes" id="UP001174997"/>
    </source>
</evidence>
<proteinExistence type="predicted"/>
<accession>A0AA39ZP27</accession>
<dbReference type="EMBL" id="JAULSY010000001">
    <property type="protein sequence ID" value="KAK0674702.1"/>
    <property type="molecule type" value="Genomic_DNA"/>
</dbReference>
<gene>
    <name evidence="3" type="ORF">QBC41DRAFT_309378</name>
</gene>
<feature type="signal peptide" evidence="2">
    <location>
        <begin position="1"/>
        <end position="16"/>
    </location>
</feature>
<evidence type="ECO:0008006" key="5">
    <source>
        <dbReference type="Google" id="ProtNLM"/>
    </source>
</evidence>
<reference evidence="3" key="1">
    <citation type="submission" date="2023-06" db="EMBL/GenBank/DDBJ databases">
        <title>Genome-scale phylogeny and comparative genomics of the fungal order Sordariales.</title>
        <authorList>
            <consortium name="Lawrence Berkeley National Laboratory"/>
            <person name="Hensen N."/>
            <person name="Bonometti L."/>
            <person name="Westerberg I."/>
            <person name="Brannstrom I.O."/>
            <person name="Guillou S."/>
            <person name="Cros-Aarteil S."/>
            <person name="Calhoun S."/>
            <person name="Haridas S."/>
            <person name="Kuo A."/>
            <person name="Mondo S."/>
            <person name="Pangilinan J."/>
            <person name="Riley R."/>
            <person name="Labutti K."/>
            <person name="Andreopoulos B."/>
            <person name="Lipzen A."/>
            <person name="Chen C."/>
            <person name="Yanf M."/>
            <person name="Daum C."/>
            <person name="Ng V."/>
            <person name="Clum A."/>
            <person name="Steindorff A."/>
            <person name="Ohm R."/>
            <person name="Martin F."/>
            <person name="Silar P."/>
            <person name="Natvig D."/>
            <person name="Lalanne C."/>
            <person name="Gautier V."/>
            <person name="Ament-Velasquez S.L."/>
            <person name="Kruys A."/>
            <person name="Hutchinson M.I."/>
            <person name="Powell A.J."/>
            <person name="Barry K."/>
            <person name="Miller A.N."/>
            <person name="Grigoriev I.V."/>
            <person name="Debuchy R."/>
            <person name="Gladieux P."/>
            <person name="Thoren M.H."/>
            <person name="Johannesson H."/>
        </authorList>
    </citation>
    <scope>NUCLEOTIDE SEQUENCE</scope>
    <source>
        <strain evidence="3">CBS 307.81</strain>
    </source>
</reference>
<protein>
    <recommendedName>
        <fullName evidence="5">Secreted protein</fullName>
    </recommendedName>
</protein>
<evidence type="ECO:0000256" key="2">
    <source>
        <dbReference type="SAM" id="SignalP"/>
    </source>
</evidence>
<comment type="caution">
    <text evidence="3">The sequence shown here is derived from an EMBL/GenBank/DDBJ whole genome shotgun (WGS) entry which is preliminary data.</text>
</comment>
<dbReference type="AlphaFoldDB" id="A0AA39ZP27"/>
<keyword evidence="4" id="KW-1185">Reference proteome</keyword>
<sequence>MCYILCMGLFIPYLSSYLCCSDTAGWDGMGWDVIPSVNIPPCIPQAVRSIGSIGWPVAHAEHPPPIHLPPSHPRGRPHPLRSHGTDRQSKGQPDRQILAK</sequence>
<keyword evidence="2" id="KW-0732">Signal</keyword>
<name>A0AA39ZP27_9PEZI</name>